<dbReference type="InterPro" id="IPR009836">
    <property type="entry name" value="GRDP-like"/>
</dbReference>
<dbReference type="EMBL" id="JACVVK020000527">
    <property type="protein sequence ID" value="KAK7467999.1"/>
    <property type="molecule type" value="Genomic_DNA"/>
</dbReference>
<gene>
    <name evidence="1" type="ORF">BaRGS_00036777</name>
</gene>
<evidence type="ECO:0000313" key="2">
    <source>
        <dbReference type="Proteomes" id="UP001519460"/>
    </source>
</evidence>
<name>A0ABD0JAW0_9CAEN</name>
<reference evidence="1 2" key="1">
    <citation type="journal article" date="2023" name="Sci. Data">
        <title>Genome assembly of the Korean intertidal mud-creeper Batillaria attramentaria.</title>
        <authorList>
            <person name="Patra A.K."/>
            <person name="Ho P.T."/>
            <person name="Jun S."/>
            <person name="Lee S.J."/>
            <person name="Kim Y."/>
            <person name="Won Y.J."/>
        </authorList>
    </citation>
    <scope>NUCLEOTIDE SEQUENCE [LARGE SCALE GENOMIC DNA]</scope>
    <source>
        <strain evidence="1">Wonlab-2016</strain>
    </source>
</reference>
<proteinExistence type="predicted"/>
<organism evidence="1 2">
    <name type="scientific">Batillaria attramentaria</name>
    <dbReference type="NCBI Taxonomy" id="370345"/>
    <lineage>
        <taxon>Eukaryota</taxon>
        <taxon>Metazoa</taxon>
        <taxon>Spiralia</taxon>
        <taxon>Lophotrochozoa</taxon>
        <taxon>Mollusca</taxon>
        <taxon>Gastropoda</taxon>
        <taxon>Caenogastropoda</taxon>
        <taxon>Sorbeoconcha</taxon>
        <taxon>Cerithioidea</taxon>
        <taxon>Batillariidae</taxon>
        <taxon>Batillaria</taxon>
    </lineage>
</organism>
<protein>
    <submittedName>
        <fullName evidence="1">Uncharacterized protein</fullName>
    </submittedName>
</protein>
<dbReference type="AlphaFoldDB" id="A0ABD0JAW0"/>
<dbReference type="Pfam" id="PF07173">
    <property type="entry name" value="GRDP-like"/>
    <property type="match status" value="2"/>
</dbReference>
<dbReference type="Proteomes" id="UP001519460">
    <property type="component" value="Unassembled WGS sequence"/>
</dbReference>
<sequence length="877" mass="99396">MAEDPLSYQFGLDLVKFSQYHLDFLKVAFSQPALHNTSVLRQAIHRYEHFWLPLAAKRPNEALAAPLDVEWVWHVHLLSPIIYRNDCLSVVGTVVGHHEFSPQERAEKLKRSRELWVSEYPHQPFDLDLYRKTTVVNGDPYRTSQLTYDIMAAAQLQKSLFYQVSLPHYRHKTFLMSALKRYRQFLYLKQQNPGLSIDPCYDFDLIWHTHLVHPLTYTRDMEAIFGHTLHHGYKVNHDSVNRGYISNHDASTKDGNQIPKLNITDTETRMLWHSTFGTHFTTCGAMYRGQPPTGKLRYLSRDLIYPMFRKVATVRLDTVDLRDIPDPEGMARLKVSTSQFGQSKTRVTSLEGRPPWRNVGQICFDTMKADSLKFQLIGDTFLGCLGSRSVVAENEFNLLPVFSCLEPVTVVEQTLPMSDTGKPLLRFRAHISQARLGPIRLHLDPSGFERKEMIGSVESVWGPSVPITSTVPGPHFVDVSTHKLTNISTGEVTLKCNVLHSVSLLQSAVHVFDEDKVFAVAHLVDDPHRAVYLNPKTGERGVVIKNNAGDWACVVARWMGMEKGVSGIRGVQGIPGRQGNLLVRVWRFADGTWHNVNMPYDNEHFIYSFSFEGLVVELNTGTIQIAANTFDVAEKVALAFSVSLLHVLCQPRPANWSPGQSLNSPSLVMRGERLVRRLPFEDFPFLKAAGLLLASPSNHYYSTVYRHQRSGDEREASVMDIPEDAQCSPADGIGGEWGEVGGGCDGVAMLQDPLTYQFGLDLVKFSQYHLDFLKLVSSQPSLHNTAVLRQAIYRYEHLWLPLAAQRPNEALVAPLDVEWVWHVHLLSPVTYQKDCLNIVDTVVGHHVFSSEERAGKVHRSRELWVSQYPHEPFDIDL</sequence>
<evidence type="ECO:0000313" key="1">
    <source>
        <dbReference type="EMBL" id="KAK7467999.1"/>
    </source>
</evidence>
<accession>A0ABD0JAW0</accession>
<keyword evidence="2" id="KW-1185">Reference proteome</keyword>
<dbReference type="PANTHER" id="PTHR34365">
    <property type="entry name" value="ENOLASE (DUF1399)"/>
    <property type="match status" value="1"/>
</dbReference>
<dbReference type="PANTHER" id="PTHR34365:SF7">
    <property type="entry name" value="GLYCINE-RICH DOMAIN-CONTAINING PROTEIN 1"/>
    <property type="match status" value="1"/>
</dbReference>
<comment type="caution">
    <text evidence="1">The sequence shown here is derived from an EMBL/GenBank/DDBJ whole genome shotgun (WGS) entry which is preliminary data.</text>
</comment>